<keyword evidence="5" id="KW-0862">Zinc</keyword>
<evidence type="ECO:0000313" key="7">
    <source>
        <dbReference type="Proteomes" id="UP000031843"/>
    </source>
</evidence>
<evidence type="ECO:0000256" key="5">
    <source>
        <dbReference type="ARBA" id="ARBA00022833"/>
    </source>
</evidence>
<keyword evidence="3" id="KW-0479">Metal-binding</keyword>
<name>A0A0C4YJ56_9BURK</name>
<proteinExistence type="inferred from homology"/>
<evidence type="ECO:0000256" key="2">
    <source>
        <dbReference type="ARBA" id="ARBA00007749"/>
    </source>
</evidence>
<keyword evidence="7" id="KW-1185">Reference proteome</keyword>
<reference evidence="6 7" key="1">
    <citation type="journal article" date="2015" name="Genome Announc.">
        <title>Complete Genome Sequence of Cupriavidus basilensis 4G11, Isolated from the Oak Ridge Field Research Center Site.</title>
        <authorList>
            <person name="Ray J."/>
            <person name="Waters R.J."/>
            <person name="Skerker J.M."/>
            <person name="Kuehl J.V."/>
            <person name="Price M.N."/>
            <person name="Huang J."/>
            <person name="Chakraborty R."/>
            <person name="Arkin A.P."/>
            <person name="Deutschbauer A."/>
        </authorList>
    </citation>
    <scope>NUCLEOTIDE SEQUENCE [LARGE SCALE GENOMIC DNA]</scope>
    <source>
        <strain evidence="6">4G11</strain>
    </source>
</reference>
<dbReference type="KEGG" id="cbw:RR42_s0313"/>
<dbReference type="GO" id="GO:0046872">
    <property type="term" value="F:metal ion binding"/>
    <property type="evidence" value="ECO:0007669"/>
    <property type="project" value="UniProtKB-KW"/>
</dbReference>
<protein>
    <submittedName>
        <fullName evidence="6">N-acyl homoserine lactone hydrolase</fullName>
    </submittedName>
</protein>
<dbReference type="Proteomes" id="UP000031843">
    <property type="component" value="Chromosome secondary"/>
</dbReference>
<dbReference type="GO" id="GO:0016787">
    <property type="term" value="F:hydrolase activity"/>
    <property type="evidence" value="ECO:0007669"/>
    <property type="project" value="UniProtKB-KW"/>
</dbReference>
<accession>A0A0C4YJ56</accession>
<dbReference type="PANTHER" id="PTHR42978:SF7">
    <property type="entry name" value="METALLO-HYDROLASE RV2300C-RELATED"/>
    <property type="match status" value="1"/>
</dbReference>
<dbReference type="PANTHER" id="PTHR42978">
    <property type="entry name" value="QUORUM-QUENCHING LACTONASE YTNP-RELATED-RELATED"/>
    <property type="match status" value="1"/>
</dbReference>
<dbReference type="EMBL" id="CP010537">
    <property type="protein sequence ID" value="AJG21909.1"/>
    <property type="molecule type" value="Genomic_DNA"/>
</dbReference>
<evidence type="ECO:0000256" key="3">
    <source>
        <dbReference type="ARBA" id="ARBA00022723"/>
    </source>
</evidence>
<dbReference type="AlphaFoldDB" id="A0A0C4YJ56"/>
<evidence type="ECO:0000256" key="1">
    <source>
        <dbReference type="ARBA" id="ARBA00001947"/>
    </source>
</evidence>
<evidence type="ECO:0000256" key="4">
    <source>
        <dbReference type="ARBA" id="ARBA00022801"/>
    </source>
</evidence>
<dbReference type="InterPro" id="IPR036866">
    <property type="entry name" value="RibonucZ/Hydroxyglut_hydro"/>
</dbReference>
<dbReference type="InterPro" id="IPR051013">
    <property type="entry name" value="MBL_superfamily_lactonases"/>
</dbReference>
<dbReference type="Gene3D" id="3.60.15.10">
    <property type="entry name" value="Ribonuclease Z/Hydroxyacylglutathione hydrolase-like"/>
    <property type="match status" value="1"/>
</dbReference>
<keyword evidence="4 6" id="KW-0378">Hydrolase</keyword>
<dbReference type="STRING" id="68895.RR42_s0313"/>
<comment type="similarity">
    <text evidence="2">Belongs to the metallo-beta-lactamase superfamily.</text>
</comment>
<gene>
    <name evidence="6" type="ORF">RR42_s0313</name>
</gene>
<comment type="cofactor">
    <cofactor evidence="1">
        <name>Zn(2+)</name>
        <dbReference type="ChEBI" id="CHEBI:29105"/>
    </cofactor>
</comment>
<dbReference type="OrthoDB" id="5443440at2"/>
<organism evidence="6 7">
    <name type="scientific">Cupriavidus basilensis</name>
    <dbReference type="NCBI Taxonomy" id="68895"/>
    <lineage>
        <taxon>Bacteria</taxon>
        <taxon>Pseudomonadati</taxon>
        <taxon>Pseudomonadota</taxon>
        <taxon>Betaproteobacteria</taxon>
        <taxon>Burkholderiales</taxon>
        <taxon>Burkholderiaceae</taxon>
        <taxon>Cupriavidus</taxon>
    </lineage>
</organism>
<dbReference type="SUPFAM" id="SSF56281">
    <property type="entry name" value="Metallo-hydrolase/oxidoreductase"/>
    <property type="match status" value="1"/>
</dbReference>
<dbReference type="RefSeq" id="WP_043353116.1">
    <property type="nucleotide sequence ID" value="NZ_CP010537.1"/>
</dbReference>
<evidence type="ECO:0000313" key="6">
    <source>
        <dbReference type="EMBL" id="AJG21909.1"/>
    </source>
</evidence>
<sequence length="365" mass="40450">MKREPDPTGLLPISDFDGARCASAPQDRLRALRRGAAHFREQFLEAPPVRFARSFNLLRVPYPAWYAFNGVYSQQLLKPHLIHLLSRMVLIQYEDFAGCLRTLLFTPADFEAGAETPYFKRMSTQTPRLLHSTIAPVYGTVLQALARCGVAPEQIDYITYDHLHTQDVRRWLGSGASRGLLPNARLLVHRQELASVHGLLPVQADWYCPNGLAHVPRERIVAFDGSVHLGHGLALVHTPGHTEGNHSLVYRTPDGIRVSSENGVSADSWSPEHSRHNGIRRFARATGAEVILNGNTQEGSNDQYLSMVLEKTIAGGSEAHPFCNVVPSSECTPYWLFPGAPSSHLWGETEFGHPTSTRADRGPAQ</sequence>